<dbReference type="Proteomes" id="UP001174909">
    <property type="component" value="Unassembled WGS sequence"/>
</dbReference>
<gene>
    <name evidence="2" type="ORF">GBAR_LOCUS24493</name>
</gene>
<sequence>MAVVLGALFLLSSVAIAHELILFPNKVAKKTAVTVIGLGLTAGQEVGLRMMMGGVLSDVSFLAKPAIEKVDAKGRVMASWGVNRELRLLANGDHEIMLVDSDGNTIATTMLTVAKPPKKKK</sequence>
<organism evidence="2 3">
    <name type="scientific">Geodia barretti</name>
    <name type="common">Barrett's horny sponge</name>
    <dbReference type="NCBI Taxonomy" id="519541"/>
    <lineage>
        <taxon>Eukaryota</taxon>
        <taxon>Metazoa</taxon>
        <taxon>Porifera</taxon>
        <taxon>Demospongiae</taxon>
        <taxon>Heteroscleromorpha</taxon>
        <taxon>Tetractinellida</taxon>
        <taxon>Astrophorina</taxon>
        <taxon>Geodiidae</taxon>
        <taxon>Geodia</taxon>
    </lineage>
</organism>
<evidence type="ECO:0000313" key="2">
    <source>
        <dbReference type="EMBL" id="CAI8044114.1"/>
    </source>
</evidence>
<feature type="chain" id="PRO_5041435356" evidence="1">
    <location>
        <begin position="18"/>
        <end position="121"/>
    </location>
</feature>
<protein>
    <submittedName>
        <fullName evidence="2">Uncharacterized protein</fullName>
    </submittedName>
</protein>
<keyword evidence="3" id="KW-1185">Reference proteome</keyword>
<reference evidence="2" key="1">
    <citation type="submission" date="2023-03" db="EMBL/GenBank/DDBJ databases">
        <authorList>
            <person name="Steffen K."/>
            <person name="Cardenas P."/>
        </authorList>
    </citation>
    <scope>NUCLEOTIDE SEQUENCE</scope>
</reference>
<dbReference type="EMBL" id="CASHTH010003374">
    <property type="protein sequence ID" value="CAI8044114.1"/>
    <property type="molecule type" value="Genomic_DNA"/>
</dbReference>
<feature type="signal peptide" evidence="1">
    <location>
        <begin position="1"/>
        <end position="17"/>
    </location>
</feature>
<dbReference type="AlphaFoldDB" id="A0AA35TA06"/>
<accession>A0AA35TA06</accession>
<evidence type="ECO:0000256" key="1">
    <source>
        <dbReference type="SAM" id="SignalP"/>
    </source>
</evidence>
<comment type="caution">
    <text evidence="2">The sequence shown here is derived from an EMBL/GenBank/DDBJ whole genome shotgun (WGS) entry which is preliminary data.</text>
</comment>
<evidence type="ECO:0000313" key="3">
    <source>
        <dbReference type="Proteomes" id="UP001174909"/>
    </source>
</evidence>
<name>A0AA35TA06_GEOBA</name>
<proteinExistence type="predicted"/>
<keyword evidence="1" id="KW-0732">Signal</keyword>